<evidence type="ECO:0000313" key="2">
    <source>
        <dbReference type="EMBL" id="MBC5734666.1"/>
    </source>
</evidence>
<dbReference type="PROSITE" id="PS51186">
    <property type="entry name" value="GNAT"/>
    <property type="match status" value="1"/>
</dbReference>
<dbReference type="SUPFAM" id="SSF55729">
    <property type="entry name" value="Acyl-CoA N-acyltransferases (Nat)"/>
    <property type="match status" value="1"/>
</dbReference>
<evidence type="ECO:0000259" key="1">
    <source>
        <dbReference type="PROSITE" id="PS51186"/>
    </source>
</evidence>
<dbReference type="RefSeq" id="WP_186908492.1">
    <property type="nucleotide sequence ID" value="NZ_JACOPP010000022.1"/>
</dbReference>
<dbReference type="CDD" id="cd04301">
    <property type="entry name" value="NAT_SF"/>
    <property type="match status" value="1"/>
</dbReference>
<dbReference type="GO" id="GO:0016747">
    <property type="term" value="F:acyltransferase activity, transferring groups other than amino-acyl groups"/>
    <property type="evidence" value="ECO:0007669"/>
    <property type="project" value="InterPro"/>
</dbReference>
<comment type="caution">
    <text evidence="2">The sequence shown here is derived from an EMBL/GenBank/DDBJ whole genome shotgun (WGS) entry which is preliminary data.</text>
</comment>
<dbReference type="AlphaFoldDB" id="A0A8J6J8B1"/>
<name>A0A8J6J8B1_9FIRM</name>
<proteinExistence type="predicted"/>
<accession>A0A8J6J8B1</accession>
<dbReference type="InterPro" id="IPR000182">
    <property type="entry name" value="GNAT_dom"/>
</dbReference>
<keyword evidence="3" id="KW-1185">Reference proteome</keyword>
<dbReference type="Proteomes" id="UP000661435">
    <property type="component" value="Unassembled WGS sequence"/>
</dbReference>
<evidence type="ECO:0000313" key="3">
    <source>
        <dbReference type="Proteomes" id="UP000661435"/>
    </source>
</evidence>
<protein>
    <submittedName>
        <fullName evidence="2">N-acetyltransferase</fullName>
    </submittedName>
</protein>
<sequence length="207" mass="23327">MNQDYTIRLETKNDYREAEQLTREAFWNVYRPGCLEHYVLHVLRDDPAFVPELDFVMERDGRLIGHVMYLRSEIHGDDGRVIPIMTFGPISIAPDCKGQGYGIRLLRCSMEAARKLGAGALAITGNIGFYGKSGFVVASTCGIHYFAQPREAEVPYFLIRELEPGFLDGVTGVYRDPEGYFVDEAAAEAFDALFPPREKRKLPGQLV</sequence>
<dbReference type="Gene3D" id="3.40.630.30">
    <property type="match status" value="1"/>
</dbReference>
<feature type="domain" description="N-acetyltransferase" evidence="1">
    <location>
        <begin position="5"/>
        <end position="163"/>
    </location>
</feature>
<gene>
    <name evidence="2" type="ORF">H8S57_13165</name>
</gene>
<reference evidence="2" key="1">
    <citation type="submission" date="2020-08" db="EMBL/GenBank/DDBJ databases">
        <title>Genome public.</title>
        <authorList>
            <person name="Liu C."/>
            <person name="Sun Q."/>
        </authorList>
    </citation>
    <scope>NUCLEOTIDE SEQUENCE</scope>
    <source>
        <strain evidence="2">NSJ-51</strain>
    </source>
</reference>
<dbReference type="InterPro" id="IPR016181">
    <property type="entry name" value="Acyl_CoA_acyltransferase"/>
</dbReference>
<dbReference type="EMBL" id="JACOPP010000022">
    <property type="protein sequence ID" value="MBC5734666.1"/>
    <property type="molecule type" value="Genomic_DNA"/>
</dbReference>
<dbReference type="Pfam" id="PF13508">
    <property type="entry name" value="Acetyltransf_7"/>
    <property type="match status" value="1"/>
</dbReference>
<organism evidence="2 3">
    <name type="scientific">Lawsonibacter hominis</name>
    <dbReference type="NCBI Taxonomy" id="2763053"/>
    <lineage>
        <taxon>Bacteria</taxon>
        <taxon>Bacillati</taxon>
        <taxon>Bacillota</taxon>
        <taxon>Clostridia</taxon>
        <taxon>Eubacteriales</taxon>
        <taxon>Oscillospiraceae</taxon>
        <taxon>Lawsonibacter</taxon>
    </lineage>
</organism>